<proteinExistence type="predicted"/>
<keyword evidence="3" id="KW-0597">Phosphoprotein</keyword>
<dbReference type="OrthoDB" id="9811889at2"/>
<evidence type="ECO:0000313" key="6">
    <source>
        <dbReference type="Proteomes" id="UP000244193"/>
    </source>
</evidence>
<dbReference type="PROSITE" id="PS50109">
    <property type="entry name" value="HIS_KIN"/>
    <property type="match status" value="1"/>
</dbReference>
<dbReference type="SUPFAM" id="SSF55874">
    <property type="entry name" value="ATPase domain of HSP90 chaperone/DNA topoisomerase II/histidine kinase"/>
    <property type="match status" value="1"/>
</dbReference>
<dbReference type="InterPro" id="IPR003594">
    <property type="entry name" value="HATPase_dom"/>
</dbReference>
<dbReference type="Gene3D" id="1.10.287.130">
    <property type="match status" value="1"/>
</dbReference>
<evidence type="ECO:0000313" key="5">
    <source>
        <dbReference type="EMBL" id="AWA28941.1"/>
    </source>
</evidence>
<name>A0A2S0RCW9_9FLAO</name>
<feature type="domain" description="Histidine kinase" evidence="4">
    <location>
        <begin position="188"/>
        <end position="402"/>
    </location>
</feature>
<reference evidence="5 6" key="1">
    <citation type="submission" date="2018-04" db="EMBL/GenBank/DDBJ databases">
        <title>Genome sequencing of Flavobacterium sp. HYN0048.</title>
        <authorList>
            <person name="Yi H."/>
            <person name="Baek C."/>
        </authorList>
    </citation>
    <scope>NUCLEOTIDE SEQUENCE [LARGE SCALE GENOMIC DNA]</scope>
    <source>
        <strain evidence="5 6">HYN0048</strain>
    </source>
</reference>
<dbReference type="SUPFAM" id="SSF47384">
    <property type="entry name" value="Homodimeric domain of signal transducing histidine kinase"/>
    <property type="match status" value="1"/>
</dbReference>
<dbReference type="Pfam" id="PF02518">
    <property type="entry name" value="HATPase_c"/>
    <property type="match status" value="1"/>
</dbReference>
<dbReference type="Gene3D" id="3.30.450.40">
    <property type="match status" value="1"/>
</dbReference>
<organism evidence="5 6">
    <name type="scientific">Flavobacterium magnum</name>
    <dbReference type="NCBI Taxonomy" id="2162713"/>
    <lineage>
        <taxon>Bacteria</taxon>
        <taxon>Pseudomonadati</taxon>
        <taxon>Bacteroidota</taxon>
        <taxon>Flavobacteriia</taxon>
        <taxon>Flavobacteriales</taxon>
        <taxon>Flavobacteriaceae</taxon>
        <taxon>Flavobacterium</taxon>
    </lineage>
</organism>
<evidence type="ECO:0000256" key="1">
    <source>
        <dbReference type="ARBA" id="ARBA00000085"/>
    </source>
</evidence>
<dbReference type="AlphaFoldDB" id="A0A2S0RCW9"/>
<dbReference type="InterPro" id="IPR036890">
    <property type="entry name" value="HATPase_C_sf"/>
</dbReference>
<gene>
    <name evidence="5" type="ORF">HYN48_01935</name>
</gene>
<dbReference type="PANTHER" id="PTHR43102">
    <property type="entry name" value="SLR1143 PROTEIN"/>
    <property type="match status" value="1"/>
</dbReference>
<accession>A0A2S0RCW9</accession>
<dbReference type="SUPFAM" id="SSF55781">
    <property type="entry name" value="GAF domain-like"/>
    <property type="match status" value="1"/>
</dbReference>
<protein>
    <recommendedName>
        <fullName evidence="2">histidine kinase</fullName>
        <ecNumber evidence="2">2.7.13.3</ecNumber>
    </recommendedName>
</protein>
<dbReference type="SMART" id="SM00387">
    <property type="entry name" value="HATPase_c"/>
    <property type="match status" value="1"/>
</dbReference>
<dbReference type="InterPro" id="IPR029016">
    <property type="entry name" value="GAF-like_dom_sf"/>
</dbReference>
<keyword evidence="5" id="KW-0418">Kinase</keyword>
<dbReference type="CDD" id="cd00082">
    <property type="entry name" value="HisKA"/>
    <property type="match status" value="1"/>
</dbReference>
<dbReference type="PANTHER" id="PTHR43102:SF2">
    <property type="entry name" value="GAF DOMAIN-CONTAINING PROTEIN"/>
    <property type="match status" value="1"/>
</dbReference>
<dbReference type="InterPro" id="IPR003661">
    <property type="entry name" value="HisK_dim/P_dom"/>
</dbReference>
<keyword evidence="5" id="KW-0808">Transferase</keyword>
<evidence type="ECO:0000256" key="3">
    <source>
        <dbReference type="ARBA" id="ARBA00022553"/>
    </source>
</evidence>
<dbReference type="KEGG" id="fmg:HYN48_01935"/>
<dbReference type="Gene3D" id="3.30.565.10">
    <property type="entry name" value="Histidine kinase-like ATPase, C-terminal domain"/>
    <property type="match status" value="1"/>
</dbReference>
<dbReference type="InterPro" id="IPR004358">
    <property type="entry name" value="Sig_transdc_His_kin-like_C"/>
</dbReference>
<keyword evidence="6" id="KW-1185">Reference proteome</keyword>
<dbReference type="Pfam" id="PF00512">
    <property type="entry name" value="HisKA"/>
    <property type="match status" value="1"/>
</dbReference>
<dbReference type="EMBL" id="CP028811">
    <property type="protein sequence ID" value="AWA28941.1"/>
    <property type="molecule type" value="Genomic_DNA"/>
</dbReference>
<comment type="catalytic activity">
    <reaction evidence="1">
        <text>ATP + protein L-histidine = ADP + protein N-phospho-L-histidine.</text>
        <dbReference type="EC" id="2.7.13.3"/>
    </reaction>
</comment>
<dbReference type="InterPro" id="IPR003018">
    <property type="entry name" value="GAF"/>
</dbReference>
<dbReference type="Pfam" id="PF01590">
    <property type="entry name" value="GAF"/>
    <property type="match status" value="1"/>
</dbReference>
<dbReference type="GO" id="GO:0000155">
    <property type="term" value="F:phosphorelay sensor kinase activity"/>
    <property type="evidence" value="ECO:0007669"/>
    <property type="project" value="InterPro"/>
</dbReference>
<dbReference type="PRINTS" id="PR00344">
    <property type="entry name" value="BCTRLSENSOR"/>
</dbReference>
<evidence type="ECO:0000259" key="4">
    <source>
        <dbReference type="PROSITE" id="PS50109"/>
    </source>
</evidence>
<sequence length="404" mass="45492">MMNSPIPENESLRLKNLKEYSILDTLPEEEYDDITQLASQICETNISTISLIDEKRQWFKSKVGLNDNESSRDAAFCAHAIVNPNEIFTVKDSRLDDRFHDNPLVVGEPHVVFYTGIPLLSPEGFALGTLCVIDDKPKELNEKQLKALKALSNQVVSLFELRKSKILLEKFANDLANRNKELEKFAYVAAHDIKSPLNNISGLSRILIDDYSAKLDQEAITYLSMLDASSQTLRNLVDGILEHSKGDAILVGKRTVFELGALVRETIALLDTQQEFGITTAFEDQEIYTNRVALQQILLNLIGNSIKYNNSKHVSIEVGFEETEEYYHFRVTDNGNGIRKEDQSRIFDIFEVLTSEDRFGRRGNGIGLSTVKKLVEGLGGTLAVESEINKGTTIRFTLTKYSFI</sequence>
<dbReference type="SMART" id="SM00388">
    <property type="entry name" value="HisKA"/>
    <property type="match status" value="1"/>
</dbReference>
<dbReference type="InterPro" id="IPR005467">
    <property type="entry name" value="His_kinase_dom"/>
</dbReference>
<dbReference type="EC" id="2.7.13.3" evidence="2"/>
<dbReference type="InterPro" id="IPR036097">
    <property type="entry name" value="HisK_dim/P_sf"/>
</dbReference>
<evidence type="ECO:0000256" key="2">
    <source>
        <dbReference type="ARBA" id="ARBA00012438"/>
    </source>
</evidence>
<dbReference type="Proteomes" id="UP000244193">
    <property type="component" value="Chromosome"/>
</dbReference>
<dbReference type="RefSeq" id="WP_108369527.1">
    <property type="nucleotide sequence ID" value="NZ_CP028811.1"/>
</dbReference>